<feature type="transmembrane region" description="Helical" evidence="7">
    <location>
        <begin position="333"/>
        <end position="350"/>
    </location>
</feature>
<keyword evidence="10" id="KW-1185">Reference proteome</keyword>
<feature type="domain" description="G-protein coupled receptors family 1 profile" evidence="8">
    <location>
        <begin position="83"/>
        <end position="347"/>
    </location>
</feature>
<feature type="region of interest" description="Disordered" evidence="6">
    <location>
        <begin position="402"/>
        <end position="427"/>
    </location>
</feature>
<dbReference type="AlphaFoldDB" id="A0A8J6LH12"/>
<feature type="transmembrane region" description="Helical" evidence="7">
    <location>
        <begin position="247"/>
        <end position="269"/>
    </location>
</feature>
<gene>
    <name evidence="9" type="ORF">GEV33_009846</name>
</gene>
<evidence type="ECO:0000256" key="1">
    <source>
        <dbReference type="ARBA" id="ARBA00004370"/>
    </source>
</evidence>
<dbReference type="InterPro" id="IPR000276">
    <property type="entry name" value="GPCR_Rhodpsn"/>
</dbReference>
<dbReference type="PANTHER" id="PTHR46641:SF2">
    <property type="entry name" value="FMRFAMIDE RECEPTOR"/>
    <property type="match status" value="1"/>
</dbReference>
<comment type="caution">
    <text evidence="9">The sequence shown here is derived from an EMBL/GenBank/DDBJ whole genome shotgun (WGS) entry which is preliminary data.</text>
</comment>
<dbReference type="GO" id="GO:0016020">
    <property type="term" value="C:membrane"/>
    <property type="evidence" value="ECO:0007669"/>
    <property type="project" value="UniProtKB-SubCell"/>
</dbReference>
<proteinExistence type="inferred from homology"/>
<evidence type="ECO:0000256" key="4">
    <source>
        <dbReference type="ARBA" id="ARBA00022989"/>
    </source>
</evidence>
<keyword evidence="5 7" id="KW-0472">Membrane</keyword>
<evidence type="ECO:0000256" key="3">
    <source>
        <dbReference type="ARBA" id="ARBA00022692"/>
    </source>
</evidence>
<dbReference type="SUPFAM" id="SSF81321">
    <property type="entry name" value="Family A G protein-coupled receptor-like"/>
    <property type="match status" value="1"/>
</dbReference>
<sequence>MYILQNSNESDKNTFEISKNDVNTEPKTTTKMSTTTEFLNDSATFLNESTDSCLNDEDEYLQLYRFITNGLLLNIIGVLGILGNIISMIILSRPQMRSSINYLLIGLARIDTVLIVTSILLFGLPGIYPYSGLLFTYYYVVYPHIAPVVFPLAMVVQTASVYLTLTVSLERFVAVCHPLRARSLCTYGRARMYFIGIIIFSATYNLPKLWESTIKEEWYPEKNVTVYCPRASTFRENELYIRIYIHWLYLIFLYLLPFMGLAFLNAAIYRQVRKANKERQRLSRLQKREIGLATMLMCVVAVFFVCNLLPLVINIIDTYWPSLNLSRLVNTSNLLVTINSSVNFIIYVIFGEKFKRLFLVLFCRNSLFGTGRESPDGATHEDSFMSNGDRQSLRLHRQNTNISRNGMSGRMNGSGREKKRSRCRASSPGPCVYYPANRTSKEITSAYTTQTSILGPD</sequence>
<evidence type="ECO:0000313" key="10">
    <source>
        <dbReference type="Proteomes" id="UP000719412"/>
    </source>
</evidence>
<feature type="transmembrane region" description="Helical" evidence="7">
    <location>
        <begin position="71"/>
        <end position="91"/>
    </location>
</feature>
<dbReference type="OrthoDB" id="10011262at2759"/>
<evidence type="ECO:0000256" key="7">
    <source>
        <dbReference type="SAM" id="Phobius"/>
    </source>
</evidence>
<dbReference type="EMBL" id="JABDTM020025694">
    <property type="protein sequence ID" value="KAH0812946.1"/>
    <property type="molecule type" value="Genomic_DNA"/>
</dbReference>
<dbReference type="CDD" id="cd14978">
    <property type="entry name" value="7tmA_FMRFamide_R-like"/>
    <property type="match status" value="1"/>
</dbReference>
<name>A0A8J6LH12_TENMO</name>
<dbReference type="GO" id="GO:0004930">
    <property type="term" value="F:G protein-coupled receptor activity"/>
    <property type="evidence" value="ECO:0007669"/>
    <property type="project" value="InterPro"/>
</dbReference>
<dbReference type="InterPro" id="IPR052954">
    <property type="entry name" value="GPCR-Ligand_Int"/>
</dbReference>
<evidence type="ECO:0000256" key="5">
    <source>
        <dbReference type="ARBA" id="ARBA00023136"/>
    </source>
</evidence>
<dbReference type="InterPro" id="IPR017452">
    <property type="entry name" value="GPCR_Rhodpsn_7TM"/>
</dbReference>
<feature type="transmembrane region" description="Helical" evidence="7">
    <location>
        <begin position="190"/>
        <end position="207"/>
    </location>
</feature>
<dbReference type="Proteomes" id="UP000719412">
    <property type="component" value="Unassembled WGS sequence"/>
</dbReference>
<keyword evidence="4 7" id="KW-1133">Transmembrane helix</keyword>
<dbReference type="Pfam" id="PF00001">
    <property type="entry name" value="7tm_1"/>
    <property type="match status" value="1"/>
</dbReference>
<evidence type="ECO:0000256" key="6">
    <source>
        <dbReference type="SAM" id="MobiDB-lite"/>
    </source>
</evidence>
<reference evidence="9" key="1">
    <citation type="journal article" date="2020" name="J Insects Food Feed">
        <title>The yellow mealworm (Tenebrio molitor) genome: a resource for the emerging insects as food and feed industry.</title>
        <authorList>
            <person name="Eriksson T."/>
            <person name="Andere A."/>
            <person name="Kelstrup H."/>
            <person name="Emery V."/>
            <person name="Picard C."/>
        </authorList>
    </citation>
    <scope>NUCLEOTIDE SEQUENCE</scope>
    <source>
        <strain evidence="9">Stoneville</strain>
        <tissue evidence="9">Whole head</tissue>
    </source>
</reference>
<reference evidence="9" key="2">
    <citation type="submission" date="2021-08" db="EMBL/GenBank/DDBJ databases">
        <authorList>
            <person name="Eriksson T."/>
        </authorList>
    </citation>
    <scope>NUCLEOTIDE SEQUENCE</scope>
    <source>
        <strain evidence="9">Stoneville</strain>
        <tissue evidence="9">Whole head</tissue>
    </source>
</reference>
<evidence type="ECO:0000259" key="8">
    <source>
        <dbReference type="PROSITE" id="PS50262"/>
    </source>
</evidence>
<organism evidence="9 10">
    <name type="scientific">Tenebrio molitor</name>
    <name type="common">Yellow mealworm beetle</name>
    <dbReference type="NCBI Taxonomy" id="7067"/>
    <lineage>
        <taxon>Eukaryota</taxon>
        <taxon>Metazoa</taxon>
        <taxon>Ecdysozoa</taxon>
        <taxon>Arthropoda</taxon>
        <taxon>Hexapoda</taxon>
        <taxon>Insecta</taxon>
        <taxon>Pterygota</taxon>
        <taxon>Neoptera</taxon>
        <taxon>Endopterygota</taxon>
        <taxon>Coleoptera</taxon>
        <taxon>Polyphaga</taxon>
        <taxon>Cucujiformia</taxon>
        <taxon>Tenebrionidae</taxon>
        <taxon>Tenebrio</taxon>
    </lineage>
</organism>
<dbReference type="PROSITE" id="PS50262">
    <property type="entry name" value="G_PROTEIN_RECEP_F1_2"/>
    <property type="match status" value="1"/>
</dbReference>
<accession>A0A8J6LH12</accession>
<comment type="subcellular location">
    <subcellularLocation>
        <location evidence="1">Membrane</location>
    </subcellularLocation>
</comment>
<feature type="transmembrane region" description="Helical" evidence="7">
    <location>
        <begin position="148"/>
        <end position="169"/>
    </location>
</feature>
<evidence type="ECO:0000256" key="2">
    <source>
        <dbReference type="ARBA" id="ARBA00010663"/>
    </source>
</evidence>
<evidence type="ECO:0000313" key="9">
    <source>
        <dbReference type="EMBL" id="KAH0812946.1"/>
    </source>
</evidence>
<feature type="transmembrane region" description="Helical" evidence="7">
    <location>
        <begin position="290"/>
        <end position="313"/>
    </location>
</feature>
<comment type="similarity">
    <text evidence="2">Belongs to the G-protein coupled receptor 1 family.</text>
</comment>
<feature type="transmembrane region" description="Helical" evidence="7">
    <location>
        <begin position="103"/>
        <end position="128"/>
    </location>
</feature>
<protein>
    <recommendedName>
        <fullName evidence="8">G-protein coupled receptors family 1 profile domain-containing protein</fullName>
    </recommendedName>
</protein>
<dbReference type="PANTHER" id="PTHR46641">
    <property type="entry name" value="FMRFAMIDE RECEPTOR-RELATED"/>
    <property type="match status" value="1"/>
</dbReference>
<keyword evidence="3 7" id="KW-0812">Transmembrane</keyword>